<gene>
    <name evidence="1" type="primary">ORF74724</name>
</gene>
<sequence length="50" mass="5703">MRASGSNKNYGVTGLRELSKTHYNEEKQTDDFIIILGPSYLMMTGYSQEK</sequence>
<evidence type="ECO:0000313" key="1">
    <source>
        <dbReference type="EMBL" id="CEK70572.1"/>
    </source>
</evidence>
<dbReference type="AlphaFoldDB" id="A0A0B6ZQB3"/>
<name>A0A0B6ZQB3_9EUPU</name>
<dbReference type="EMBL" id="HACG01023707">
    <property type="protein sequence ID" value="CEK70572.1"/>
    <property type="molecule type" value="Transcribed_RNA"/>
</dbReference>
<protein>
    <submittedName>
        <fullName evidence="1">Uncharacterized protein</fullName>
    </submittedName>
</protein>
<reference evidence="1" key="1">
    <citation type="submission" date="2014-12" db="EMBL/GenBank/DDBJ databases">
        <title>Insight into the proteome of Arion vulgaris.</title>
        <authorList>
            <person name="Aradska J."/>
            <person name="Bulat T."/>
            <person name="Smidak R."/>
            <person name="Sarate P."/>
            <person name="Gangsoo J."/>
            <person name="Sialana F."/>
            <person name="Bilban M."/>
            <person name="Lubec G."/>
        </authorList>
    </citation>
    <scope>NUCLEOTIDE SEQUENCE</scope>
    <source>
        <tissue evidence="1">Skin</tissue>
    </source>
</reference>
<organism evidence="1">
    <name type="scientific">Arion vulgaris</name>
    <dbReference type="NCBI Taxonomy" id="1028688"/>
    <lineage>
        <taxon>Eukaryota</taxon>
        <taxon>Metazoa</taxon>
        <taxon>Spiralia</taxon>
        <taxon>Lophotrochozoa</taxon>
        <taxon>Mollusca</taxon>
        <taxon>Gastropoda</taxon>
        <taxon>Heterobranchia</taxon>
        <taxon>Euthyneura</taxon>
        <taxon>Panpulmonata</taxon>
        <taxon>Eupulmonata</taxon>
        <taxon>Stylommatophora</taxon>
        <taxon>Helicina</taxon>
        <taxon>Arionoidea</taxon>
        <taxon>Arionidae</taxon>
        <taxon>Arion</taxon>
    </lineage>
</organism>
<proteinExistence type="predicted"/>
<accession>A0A0B6ZQB3</accession>